<evidence type="ECO:0000256" key="3">
    <source>
        <dbReference type="ARBA" id="ARBA00023315"/>
    </source>
</evidence>
<dbReference type="InterPro" id="IPR051016">
    <property type="entry name" value="Diverse_Substrate_AcTransf"/>
</dbReference>
<comment type="similarity">
    <text evidence="1">Belongs to the acetyltransferase family.</text>
</comment>
<dbReference type="Pfam" id="PF00583">
    <property type="entry name" value="Acetyltransf_1"/>
    <property type="match status" value="1"/>
</dbReference>
<name>A0A131YWP1_RHIAP</name>
<dbReference type="GO" id="GO:0008080">
    <property type="term" value="F:N-acetyltransferase activity"/>
    <property type="evidence" value="ECO:0007669"/>
    <property type="project" value="UniProtKB-ARBA"/>
</dbReference>
<dbReference type="Gene3D" id="3.40.630.30">
    <property type="match status" value="1"/>
</dbReference>
<dbReference type="AlphaFoldDB" id="A0A131YWP1"/>
<sequence>MSSFKVRPAGREDAEVVLAMMRELNDFQELPPPLITLDGLRRDVFDNERPYVSVNLAVCPSPDGGDEVVVGQVIFFVIFDAVLLQKLVYIEDIYVRPEYRCRGIGLALWKSAAEQGVLRDCDGLRLEVLGTNKEAVDFYAKRGARDLGSAYGFQHFKLVWDATSDGIKA</sequence>
<evidence type="ECO:0000256" key="2">
    <source>
        <dbReference type="ARBA" id="ARBA00022679"/>
    </source>
</evidence>
<reference evidence="5" key="1">
    <citation type="journal article" date="2016" name="Ticks Tick Borne Dis.">
        <title>De novo assembly and annotation of the salivary gland transcriptome of Rhipicephalus appendiculatus male and female ticks during blood feeding.</title>
        <authorList>
            <person name="de Castro M.H."/>
            <person name="de Klerk D."/>
            <person name="Pienaar R."/>
            <person name="Latif A.A."/>
            <person name="Rees D.J."/>
            <person name="Mans B.J."/>
        </authorList>
    </citation>
    <scope>NUCLEOTIDE SEQUENCE</scope>
    <source>
        <tissue evidence="5">Salivary glands</tissue>
    </source>
</reference>
<protein>
    <submittedName>
        <fullName evidence="5">Diamine N-acetyltransferase</fullName>
    </submittedName>
</protein>
<keyword evidence="2 5" id="KW-0808">Transferase</keyword>
<dbReference type="SUPFAM" id="SSF55729">
    <property type="entry name" value="Acyl-CoA N-acyltransferases (Nat)"/>
    <property type="match status" value="1"/>
</dbReference>
<dbReference type="InterPro" id="IPR016181">
    <property type="entry name" value="Acyl_CoA_acyltransferase"/>
</dbReference>
<evidence type="ECO:0000256" key="1">
    <source>
        <dbReference type="ARBA" id="ARBA00008694"/>
    </source>
</evidence>
<dbReference type="EMBL" id="GEDV01005489">
    <property type="protein sequence ID" value="JAP83068.1"/>
    <property type="molecule type" value="Transcribed_RNA"/>
</dbReference>
<dbReference type="InterPro" id="IPR000182">
    <property type="entry name" value="GNAT_dom"/>
</dbReference>
<dbReference type="PROSITE" id="PS51186">
    <property type="entry name" value="GNAT"/>
    <property type="match status" value="1"/>
</dbReference>
<dbReference type="PANTHER" id="PTHR10545:SF29">
    <property type="entry name" value="GH14572P-RELATED"/>
    <property type="match status" value="1"/>
</dbReference>
<dbReference type="PANTHER" id="PTHR10545">
    <property type="entry name" value="DIAMINE N-ACETYLTRANSFERASE"/>
    <property type="match status" value="1"/>
</dbReference>
<dbReference type="CDD" id="cd04301">
    <property type="entry name" value="NAT_SF"/>
    <property type="match status" value="1"/>
</dbReference>
<proteinExistence type="inferred from homology"/>
<organism evidence="5">
    <name type="scientific">Rhipicephalus appendiculatus</name>
    <name type="common">Brown ear tick</name>
    <dbReference type="NCBI Taxonomy" id="34631"/>
    <lineage>
        <taxon>Eukaryota</taxon>
        <taxon>Metazoa</taxon>
        <taxon>Ecdysozoa</taxon>
        <taxon>Arthropoda</taxon>
        <taxon>Chelicerata</taxon>
        <taxon>Arachnida</taxon>
        <taxon>Acari</taxon>
        <taxon>Parasitiformes</taxon>
        <taxon>Ixodida</taxon>
        <taxon>Ixodoidea</taxon>
        <taxon>Ixodidae</taxon>
        <taxon>Rhipicephalinae</taxon>
        <taxon>Rhipicephalus</taxon>
        <taxon>Rhipicephalus</taxon>
    </lineage>
</organism>
<evidence type="ECO:0000313" key="5">
    <source>
        <dbReference type="EMBL" id="JAP83068.1"/>
    </source>
</evidence>
<evidence type="ECO:0000259" key="4">
    <source>
        <dbReference type="PROSITE" id="PS51186"/>
    </source>
</evidence>
<feature type="domain" description="N-acetyltransferase" evidence="4">
    <location>
        <begin position="4"/>
        <end position="169"/>
    </location>
</feature>
<accession>A0A131YWP1</accession>
<keyword evidence="3" id="KW-0012">Acyltransferase</keyword>